<reference evidence="1" key="1">
    <citation type="submission" date="2020-11" db="EMBL/GenBank/DDBJ databases">
        <authorList>
            <consortium name="DOE Joint Genome Institute"/>
            <person name="Ahrendt S."/>
            <person name="Riley R."/>
            <person name="Andreopoulos W."/>
            <person name="Labutti K."/>
            <person name="Pangilinan J."/>
            <person name="Ruiz-Duenas F.J."/>
            <person name="Barrasa J.M."/>
            <person name="Sanchez-Garcia M."/>
            <person name="Camarero S."/>
            <person name="Miyauchi S."/>
            <person name="Serrano A."/>
            <person name="Linde D."/>
            <person name="Babiker R."/>
            <person name="Drula E."/>
            <person name="Ayuso-Fernandez I."/>
            <person name="Pacheco R."/>
            <person name="Padilla G."/>
            <person name="Ferreira P."/>
            <person name="Barriuso J."/>
            <person name="Kellner H."/>
            <person name="Castanera R."/>
            <person name="Alfaro M."/>
            <person name="Ramirez L."/>
            <person name="Pisabarro A.G."/>
            <person name="Kuo A."/>
            <person name="Tritt A."/>
            <person name="Lipzen A."/>
            <person name="He G."/>
            <person name="Yan M."/>
            <person name="Ng V."/>
            <person name="Cullen D."/>
            <person name="Martin F."/>
            <person name="Rosso M.-N."/>
            <person name="Henrissat B."/>
            <person name="Hibbett D."/>
            <person name="Martinez A.T."/>
            <person name="Grigoriev I.V."/>
        </authorList>
    </citation>
    <scope>NUCLEOTIDE SEQUENCE</scope>
    <source>
        <strain evidence="1">MF-IS2</strain>
    </source>
</reference>
<name>A0A9P6BV85_9AGAR</name>
<proteinExistence type="predicted"/>
<keyword evidence="2" id="KW-1185">Reference proteome</keyword>
<gene>
    <name evidence="1" type="ORF">P691DRAFT_791326</name>
</gene>
<dbReference type="EMBL" id="MU151904">
    <property type="protein sequence ID" value="KAF9441456.1"/>
    <property type="molecule type" value="Genomic_DNA"/>
</dbReference>
<evidence type="ECO:0000313" key="1">
    <source>
        <dbReference type="EMBL" id="KAF9441456.1"/>
    </source>
</evidence>
<organism evidence="1 2">
    <name type="scientific">Macrolepiota fuliginosa MF-IS2</name>
    <dbReference type="NCBI Taxonomy" id="1400762"/>
    <lineage>
        <taxon>Eukaryota</taxon>
        <taxon>Fungi</taxon>
        <taxon>Dikarya</taxon>
        <taxon>Basidiomycota</taxon>
        <taxon>Agaricomycotina</taxon>
        <taxon>Agaricomycetes</taxon>
        <taxon>Agaricomycetidae</taxon>
        <taxon>Agaricales</taxon>
        <taxon>Agaricineae</taxon>
        <taxon>Agaricaceae</taxon>
        <taxon>Macrolepiota</taxon>
    </lineage>
</organism>
<evidence type="ECO:0000313" key="2">
    <source>
        <dbReference type="Proteomes" id="UP000807342"/>
    </source>
</evidence>
<dbReference type="Proteomes" id="UP000807342">
    <property type="component" value="Unassembled WGS sequence"/>
</dbReference>
<accession>A0A9P6BV85</accession>
<comment type="caution">
    <text evidence="1">The sequence shown here is derived from an EMBL/GenBank/DDBJ whole genome shotgun (WGS) entry which is preliminary data.</text>
</comment>
<dbReference type="AlphaFoldDB" id="A0A9P6BV85"/>
<protein>
    <submittedName>
        <fullName evidence="1">Uncharacterized protein</fullName>
    </submittedName>
</protein>
<sequence>MYLSESRSLDSLVEPRAVERRRIFILARAFVHWYVKDHPAPTFKTMCSCSGPEISTSFATNSRSGGQFSQQVKLVLYGSKVNAGSVIWEEGGLGCECPGPPGGGREGDLKDESRYKRSFGRDGENLTYGRCRWNGKIYIYTRDDEEIASDSFDENRRASTASVSGFGDKNLRISLRERDREGGRE</sequence>